<sequence length="109" mass="12579">MEGLELEEDLEGWVTGSLSVSELVKPVSFWTNSLKVVVSAWTKVVGAGEAGDEITVCWCLSMVKKKNQQERNYEILERNWSCKIALLGRGRERERDERFYKRKGLEKLK</sequence>
<protein>
    <submittedName>
        <fullName evidence="1">Uncharacterized protein</fullName>
    </submittedName>
</protein>
<organism evidence="1 2">
    <name type="scientific">Melia azedarach</name>
    <name type="common">Chinaberry tree</name>
    <dbReference type="NCBI Taxonomy" id="155640"/>
    <lineage>
        <taxon>Eukaryota</taxon>
        <taxon>Viridiplantae</taxon>
        <taxon>Streptophyta</taxon>
        <taxon>Embryophyta</taxon>
        <taxon>Tracheophyta</taxon>
        <taxon>Spermatophyta</taxon>
        <taxon>Magnoliopsida</taxon>
        <taxon>eudicotyledons</taxon>
        <taxon>Gunneridae</taxon>
        <taxon>Pentapetalae</taxon>
        <taxon>rosids</taxon>
        <taxon>malvids</taxon>
        <taxon>Sapindales</taxon>
        <taxon>Meliaceae</taxon>
        <taxon>Melia</taxon>
    </lineage>
</organism>
<evidence type="ECO:0000313" key="2">
    <source>
        <dbReference type="Proteomes" id="UP001164539"/>
    </source>
</evidence>
<evidence type="ECO:0000313" key="1">
    <source>
        <dbReference type="EMBL" id="KAJ4707745.1"/>
    </source>
</evidence>
<dbReference type="EMBL" id="CM051403">
    <property type="protein sequence ID" value="KAJ4707745.1"/>
    <property type="molecule type" value="Genomic_DNA"/>
</dbReference>
<gene>
    <name evidence="1" type="ORF">OWV82_017818</name>
</gene>
<keyword evidence="2" id="KW-1185">Reference proteome</keyword>
<name>A0ACC1XBT7_MELAZ</name>
<proteinExistence type="predicted"/>
<reference evidence="1 2" key="1">
    <citation type="journal article" date="2023" name="Science">
        <title>Complex scaffold remodeling in plant triterpene biosynthesis.</title>
        <authorList>
            <person name="De La Pena R."/>
            <person name="Hodgson H."/>
            <person name="Liu J.C."/>
            <person name="Stephenson M.J."/>
            <person name="Martin A.C."/>
            <person name="Owen C."/>
            <person name="Harkess A."/>
            <person name="Leebens-Mack J."/>
            <person name="Jimenez L.E."/>
            <person name="Osbourn A."/>
            <person name="Sattely E.S."/>
        </authorList>
    </citation>
    <scope>NUCLEOTIDE SEQUENCE [LARGE SCALE GENOMIC DNA]</scope>
    <source>
        <strain evidence="2">cv. JPN11</strain>
        <tissue evidence="1">Leaf</tissue>
    </source>
</reference>
<dbReference type="Proteomes" id="UP001164539">
    <property type="component" value="Chromosome 10"/>
</dbReference>
<comment type="caution">
    <text evidence="1">The sequence shown here is derived from an EMBL/GenBank/DDBJ whole genome shotgun (WGS) entry which is preliminary data.</text>
</comment>
<accession>A0ACC1XBT7</accession>